<evidence type="ECO:0000313" key="5">
    <source>
        <dbReference type="Proteomes" id="UP000630353"/>
    </source>
</evidence>
<dbReference type="RefSeq" id="WP_189987706.1">
    <property type="nucleotide sequence ID" value="NZ_BMZS01000002.1"/>
</dbReference>
<dbReference type="InterPro" id="IPR029045">
    <property type="entry name" value="ClpP/crotonase-like_dom_sf"/>
</dbReference>
<organism evidence="4 5">
    <name type="scientific">Thalassobaculum fulvum</name>
    <dbReference type="NCBI Taxonomy" id="1633335"/>
    <lineage>
        <taxon>Bacteria</taxon>
        <taxon>Pseudomonadati</taxon>
        <taxon>Pseudomonadota</taxon>
        <taxon>Alphaproteobacteria</taxon>
        <taxon>Rhodospirillales</taxon>
        <taxon>Thalassobaculaceae</taxon>
        <taxon>Thalassobaculum</taxon>
    </lineage>
</organism>
<protein>
    <submittedName>
        <fullName evidence="4">Enoyl-CoA hydratase</fullName>
    </submittedName>
</protein>
<evidence type="ECO:0000256" key="2">
    <source>
        <dbReference type="ARBA" id="ARBA00023239"/>
    </source>
</evidence>
<comment type="similarity">
    <text evidence="1 3">Belongs to the enoyl-CoA hydratase/isomerase family.</text>
</comment>
<dbReference type="Proteomes" id="UP000630353">
    <property type="component" value="Unassembled WGS sequence"/>
</dbReference>
<comment type="caution">
    <text evidence="4">The sequence shown here is derived from an EMBL/GenBank/DDBJ whole genome shotgun (WGS) entry which is preliminary data.</text>
</comment>
<accession>A0A918XNU8</accession>
<dbReference type="InterPro" id="IPR018376">
    <property type="entry name" value="Enoyl-CoA_hyd/isom_CS"/>
</dbReference>
<keyword evidence="5" id="KW-1185">Reference proteome</keyword>
<dbReference type="EMBL" id="BMZS01000002">
    <property type="protein sequence ID" value="GHD43031.1"/>
    <property type="molecule type" value="Genomic_DNA"/>
</dbReference>
<evidence type="ECO:0000313" key="4">
    <source>
        <dbReference type="EMBL" id="GHD43031.1"/>
    </source>
</evidence>
<sequence>MSATDPILVERRGGVGVVTFNNPARHNAMSLAMWRDAAAAVATFADDDTVRCVVLTGAGNKAFVAGADISKFENERASVEHIEVYNEAVSTYHKTVQGLMKPTIARIDGYCIGGGLAIALDCDIRICSEDARFAVPAAKLGIGYAFEGVRRLYDIVGPQFVAEIFYTARQFDAEEARIMGLVNRVVPKAELDDAIWPLAERIAGNAPLSIAAVKHSLMELAKPQKDWDLEAVNRTVAKCFDSQDYKEGRTAFMEKRKPNFTGQ</sequence>
<dbReference type="PANTHER" id="PTHR11941:SF54">
    <property type="entry name" value="ENOYL-COA HYDRATASE, MITOCHONDRIAL"/>
    <property type="match status" value="1"/>
</dbReference>
<dbReference type="CDD" id="cd06558">
    <property type="entry name" value="crotonase-like"/>
    <property type="match status" value="1"/>
</dbReference>
<dbReference type="GO" id="GO:0006635">
    <property type="term" value="P:fatty acid beta-oxidation"/>
    <property type="evidence" value="ECO:0007669"/>
    <property type="project" value="TreeGrafter"/>
</dbReference>
<keyword evidence="2" id="KW-0456">Lyase</keyword>
<dbReference type="Gene3D" id="3.90.226.10">
    <property type="entry name" value="2-enoyl-CoA Hydratase, Chain A, domain 1"/>
    <property type="match status" value="1"/>
</dbReference>
<reference evidence="4" key="2">
    <citation type="submission" date="2020-09" db="EMBL/GenBank/DDBJ databases">
        <authorList>
            <person name="Sun Q."/>
            <person name="Kim S."/>
        </authorList>
    </citation>
    <scope>NUCLEOTIDE SEQUENCE</scope>
    <source>
        <strain evidence="4">KCTC 42651</strain>
    </source>
</reference>
<dbReference type="PROSITE" id="PS00166">
    <property type="entry name" value="ENOYL_COA_HYDRATASE"/>
    <property type="match status" value="1"/>
</dbReference>
<dbReference type="GO" id="GO:0016829">
    <property type="term" value="F:lyase activity"/>
    <property type="evidence" value="ECO:0007669"/>
    <property type="project" value="UniProtKB-KW"/>
</dbReference>
<dbReference type="Gene3D" id="1.10.12.10">
    <property type="entry name" value="Lyase 2-enoyl-coa Hydratase, Chain A, domain 2"/>
    <property type="match status" value="1"/>
</dbReference>
<evidence type="ECO:0000256" key="1">
    <source>
        <dbReference type="ARBA" id="ARBA00005254"/>
    </source>
</evidence>
<dbReference type="InterPro" id="IPR014748">
    <property type="entry name" value="Enoyl-CoA_hydra_C"/>
</dbReference>
<proteinExistence type="inferred from homology"/>
<evidence type="ECO:0000256" key="3">
    <source>
        <dbReference type="RuleBase" id="RU003707"/>
    </source>
</evidence>
<reference evidence="4" key="1">
    <citation type="journal article" date="2014" name="Int. J. Syst. Evol. Microbiol.">
        <title>Complete genome sequence of Corynebacterium casei LMG S-19264T (=DSM 44701T), isolated from a smear-ripened cheese.</title>
        <authorList>
            <consortium name="US DOE Joint Genome Institute (JGI-PGF)"/>
            <person name="Walter F."/>
            <person name="Albersmeier A."/>
            <person name="Kalinowski J."/>
            <person name="Ruckert C."/>
        </authorList>
    </citation>
    <scope>NUCLEOTIDE SEQUENCE</scope>
    <source>
        <strain evidence="4">KCTC 42651</strain>
    </source>
</reference>
<dbReference type="SUPFAM" id="SSF52096">
    <property type="entry name" value="ClpP/crotonase"/>
    <property type="match status" value="1"/>
</dbReference>
<gene>
    <name evidence="4" type="ORF">GCM10017083_08660</name>
</gene>
<dbReference type="InterPro" id="IPR001753">
    <property type="entry name" value="Enoyl-CoA_hydra/iso"/>
</dbReference>
<dbReference type="AlphaFoldDB" id="A0A918XNU8"/>
<dbReference type="Pfam" id="PF00378">
    <property type="entry name" value="ECH_1"/>
    <property type="match status" value="1"/>
</dbReference>
<dbReference type="PANTHER" id="PTHR11941">
    <property type="entry name" value="ENOYL-COA HYDRATASE-RELATED"/>
    <property type="match status" value="1"/>
</dbReference>
<dbReference type="NCBIfam" id="NF004781">
    <property type="entry name" value="PRK06127.1"/>
    <property type="match status" value="1"/>
</dbReference>
<name>A0A918XNU8_9PROT</name>